<gene>
    <name evidence="2" type="ORF">RF11_09503</name>
</gene>
<name>A0A0C2J6W3_THEKT</name>
<evidence type="ECO:0000256" key="1">
    <source>
        <dbReference type="SAM" id="MobiDB-lite"/>
    </source>
</evidence>
<reference evidence="2 3" key="1">
    <citation type="journal article" date="2014" name="Genome Biol. Evol.">
        <title>The genome of the myxosporean Thelohanellus kitauei shows adaptations to nutrient acquisition within its fish host.</title>
        <authorList>
            <person name="Yang Y."/>
            <person name="Xiong J."/>
            <person name="Zhou Z."/>
            <person name="Huo F."/>
            <person name="Miao W."/>
            <person name="Ran C."/>
            <person name="Liu Y."/>
            <person name="Zhang J."/>
            <person name="Feng J."/>
            <person name="Wang M."/>
            <person name="Wang M."/>
            <person name="Wang L."/>
            <person name="Yao B."/>
        </authorList>
    </citation>
    <scope>NUCLEOTIDE SEQUENCE [LARGE SCALE GENOMIC DNA]</scope>
    <source>
        <strain evidence="2">Wuqing</strain>
    </source>
</reference>
<sequence>MNENQQEIYPQTTAENQESLMNPDFSNEENPIDFKNEPQSIPRSYSPQKGLLYPNGKANPTRNAKNIRVWCENHSSVLNFWADVVMGMPREELEKKMGPHYSAYFNYFANPPLNKLYPRFPSPPKTYSEAEYLQRKVDEWEALREQSLIESQMPLVSNERNGKNSSKSIQITPYMRQQKAIKIQALIDRFIQRKRRAKLANNVEMVENESERLSKKPKNEKETTQA</sequence>
<feature type="compositionally biased region" description="Polar residues" evidence="1">
    <location>
        <begin position="1"/>
        <end position="25"/>
    </location>
</feature>
<feature type="compositionally biased region" description="Polar residues" evidence="1">
    <location>
        <begin position="37"/>
        <end position="47"/>
    </location>
</feature>
<dbReference type="EMBL" id="JWZT01000768">
    <property type="protein sequence ID" value="KII73564.1"/>
    <property type="molecule type" value="Genomic_DNA"/>
</dbReference>
<feature type="region of interest" description="Disordered" evidence="1">
    <location>
        <begin position="202"/>
        <end position="226"/>
    </location>
</feature>
<organism evidence="2 3">
    <name type="scientific">Thelohanellus kitauei</name>
    <name type="common">Myxosporean</name>
    <dbReference type="NCBI Taxonomy" id="669202"/>
    <lineage>
        <taxon>Eukaryota</taxon>
        <taxon>Metazoa</taxon>
        <taxon>Cnidaria</taxon>
        <taxon>Myxozoa</taxon>
        <taxon>Myxosporea</taxon>
        <taxon>Bivalvulida</taxon>
        <taxon>Platysporina</taxon>
        <taxon>Myxobolidae</taxon>
        <taxon>Thelohanellus</taxon>
    </lineage>
</organism>
<proteinExistence type="predicted"/>
<comment type="caution">
    <text evidence="2">The sequence shown here is derived from an EMBL/GenBank/DDBJ whole genome shotgun (WGS) entry which is preliminary data.</text>
</comment>
<keyword evidence="3" id="KW-1185">Reference proteome</keyword>
<dbReference type="Proteomes" id="UP000031668">
    <property type="component" value="Unassembled WGS sequence"/>
</dbReference>
<feature type="compositionally biased region" description="Basic and acidic residues" evidence="1">
    <location>
        <begin position="209"/>
        <end position="226"/>
    </location>
</feature>
<evidence type="ECO:0000313" key="3">
    <source>
        <dbReference type="Proteomes" id="UP000031668"/>
    </source>
</evidence>
<feature type="region of interest" description="Disordered" evidence="1">
    <location>
        <begin position="1"/>
        <end position="58"/>
    </location>
</feature>
<accession>A0A0C2J6W3</accession>
<dbReference type="AlphaFoldDB" id="A0A0C2J6W3"/>
<protein>
    <submittedName>
        <fullName evidence="2">Uncharacterized protein</fullName>
    </submittedName>
</protein>
<evidence type="ECO:0000313" key="2">
    <source>
        <dbReference type="EMBL" id="KII73564.1"/>
    </source>
</evidence>